<dbReference type="RefSeq" id="YP_009102775.1">
    <property type="nucleotide sequence ID" value="NC_025450.1"/>
</dbReference>
<reference evidence="2 3" key="1">
    <citation type="submission" date="2014-10" db="EMBL/GenBank/DDBJ databases">
        <title>Complete Genome of Lelliottia podophage phD2B.</title>
        <authorList>
            <person name="Nowicki G."/>
            <person name="Barylski J."/>
            <person name="Kujawa N."/>
            <person name="Gozdzicka-Jozefiak A."/>
        </authorList>
    </citation>
    <scope>NUCLEOTIDE SEQUENCE [LARGE SCALE GENOMIC DNA]</scope>
</reference>
<accession>A0A088FT66</accession>
<dbReference type="Proteomes" id="UP000029353">
    <property type="component" value="Segment"/>
</dbReference>
<feature type="region of interest" description="Disordered" evidence="1">
    <location>
        <begin position="46"/>
        <end position="76"/>
    </location>
</feature>
<dbReference type="KEGG" id="vg:22111958"/>
<organism evidence="2 3">
    <name type="scientific">Lelliottia phage phD2B</name>
    <dbReference type="NCBI Taxonomy" id="1542498"/>
    <lineage>
        <taxon>Viruses</taxon>
        <taxon>Duplodnaviria</taxon>
        <taxon>Heunggongvirae</taxon>
        <taxon>Uroviricota</taxon>
        <taxon>Caudoviricetes</taxon>
        <taxon>Autographivirales</taxon>
        <taxon>Autosignataviridae</taxon>
        <taxon>Molineuxvirinae</taxon>
        <taxon>Tuodvirus</taxon>
        <taxon>Tuodvirus phD2B</taxon>
    </lineage>
</organism>
<dbReference type="OrthoDB" id="38959at10239"/>
<dbReference type="EMBL" id="KM370384">
    <property type="protein sequence ID" value="AIM51255.1"/>
    <property type="molecule type" value="Genomic_DNA"/>
</dbReference>
<keyword evidence="3" id="KW-1185">Reference proteome</keyword>
<gene>
    <name evidence="2" type="ORF">phD2B_0029</name>
</gene>
<sequence length="76" mass="7957">MGSLKKVLKKAADPLGLFTSPDIKVPEMKTPAQQLTRQEEVGADDITMGTDDETSTAAKGKRALLRPSTGSSLGGI</sequence>
<evidence type="ECO:0000313" key="3">
    <source>
        <dbReference type="Proteomes" id="UP000029353"/>
    </source>
</evidence>
<protein>
    <submittedName>
        <fullName evidence="2">Uncharacterized protein</fullName>
    </submittedName>
</protein>
<dbReference type="GeneID" id="22111958"/>
<name>A0A088FT66_9CAUD</name>
<proteinExistence type="predicted"/>
<evidence type="ECO:0000256" key="1">
    <source>
        <dbReference type="SAM" id="MobiDB-lite"/>
    </source>
</evidence>
<evidence type="ECO:0000313" key="2">
    <source>
        <dbReference type="EMBL" id="AIM51255.1"/>
    </source>
</evidence>